<reference evidence="2 3" key="1">
    <citation type="submission" date="2024-01" db="EMBL/GenBank/DDBJ databases">
        <title>The genomes of 5 underutilized Papilionoideae crops provide insights into root nodulation and disease resistanc.</title>
        <authorList>
            <person name="Jiang F."/>
        </authorList>
    </citation>
    <scope>NUCLEOTIDE SEQUENCE [LARGE SCALE GENOMIC DNA]</scope>
    <source>
        <strain evidence="2">LVBAO_FW01</strain>
        <tissue evidence="2">Leaves</tissue>
    </source>
</reference>
<dbReference type="PROSITE" id="PS50294">
    <property type="entry name" value="WD_REPEATS_REGION"/>
    <property type="match status" value="1"/>
</dbReference>
<dbReference type="AlphaFoldDB" id="A0AAN9KP73"/>
<evidence type="ECO:0000313" key="2">
    <source>
        <dbReference type="EMBL" id="KAK7320909.1"/>
    </source>
</evidence>
<comment type="caution">
    <text evidence="2">The sequence shown here is derived from an EMBL/GenBank/DDBJ whole genome shotgun (WGS) entry which is preliminary data.</text>
</comment>
<evidence type="ECO:0000256" key="1">
    <source>
        <dbReference type="PROSITE-ProRule" id="PRU00221"/>
    </source>
</evidence>
<proteinExistence type="predicted"/>
<dbReference type="Gene3D" id="2.130.10.10">
    <property type="entry name" value="YVTN repeat-like/Quinoprotein amine dehydrogenase"/>
    <property type="match status" value="1"/>
</dbReference>
<sequence length="102" mass="11343">MSCVICFHPKEELIVLASLGQIACVWDINSLKRKTASPADDTLRLSPMNTDLFGGVDAVVKYVLEDHDRGVNWASLHPTLPPIVSVAIDRQVKIWRMNDTKA</sequence>
<keyword evidence="3" id="KW-1185">Reference proteome</keyword>
<evidence type="ECO:0000313" key="3">
    <source>
        <dbReference type="Proteomes" id="UP001367508"/>
    </source>
</evidence>
<protein>
    <submittedName>
        <fullName evidence="2">Uncharacterized protein</fullName>
    </submittedName>
</protein>
<accession>A0AAN9KP73</accession>
<organism evidence="2 3">
    <name type="scientific">Canavalia gladiata</name>
    <name type="common">Sword bean</name>
    <name type="synonym">Dolichos gladiatus</name>
    <dbReference type="NCBI Taxonomy" id="3824"/>
    <lineage>
        <taxon>Eukaryota</taxon>
        <taxon>Viridiplantae</taxon>
        <taxon>Streptophyta</taxon>
        <taxon>Embryophyta</taxon>
        <taxon>Tracheophyta</taxon>
        <taxon>Spermatophyta</taxon>
        <taxon>Magnoliopsida</taxon>
        <taxon>eudicotyledons</taxon>
        <taxon>Gunneridae</taxon>
        <taxon>Pentapetalae</taxon>
        <taxon>rosids</taxon>
        <taxon>fabids</taxon>
        <taxon>Fabales</taxon>
        <taxon>Fabaceae</taxon>
        <taxon>Papilionoideae</taxon>
        <taxon>50 kb inversion clade</taxon>
        <taxon>NPAAA clade</taxon>
        <taxon>indigoferoid/millettioid clade</taxon>
        <taxon>Phaseoleae</taxon>
        <taxon>Canavalia</taxon>
    </lineage>
</organism>
<dbReference type="InterPro" id="IPR036322">
    <property type="entry name" value="WD40_repeat_dom_sf"/>
</dbReference>
<dbReference type="SUPFAM" id="SSF50978">
    <property type="entry name" value="WD40 repeat-like"/>
    <property type="match status" value="1"/>
</dbReference>
<dbReference type="EMBL" id="JAYMYQ010000007">
    <property type="protein sequence ID" value="KAK7320909.1"/>
    <property type="molecule type" value="Genomic_DNA"/>
</dbReference>
<feature type="repeat" description="WD" evidence="1">
    <location>
        <begin position="64"/>
        <end position="102"/>
    </location>
</feature>
<dbReference type="PROSITE" id="PS50082">
    <property type="entry name" value="WD_REPEATS_2"/>
    <property type="match status" value="1"/>
</dbReference>
<dbReference type="InterPro" id="IPR001680">
    <property type="entry name" value="WD40_rpt"/>
</dbReference>
<gene>
    <name evidence="2" type="ORF">VNO77_30847</name>
</gene>
<dbReference type="InterPro" id="IPR015943">
    <property type="entry name" value="WD40/YVTN_repeat-like_dom_sf"/>
</dbReference>
<name>A0AAN9KP73_CANGL</name>
<dbReference type="Proteomes" id="UP001367508">
    <property type="component" value="Unassembled WGS sequence"/>
</dbReference>
<keyword evidence="1" id="KW-0853">WD repeat</keyword>